<dbReference type="PROSITE" id="PS51257">
    <property type="entry name" value="PROKAR_LIPOPROTEIN"/>
    <property type="match status" value="1"/>
</dbReference>
<feature type="domain" description="Type 9 secretion system plug protein N-terminal" evidence="1">
    <location>
        <begin position="59"/>
        <end position="182"/>
    </location>
</feature>
<dbReference type="AlphaFoldDB" id="A0A5D3YME8"/>
<dbReference type="EMBL" id="VNHY01000001">
    <property type="protein sequence ID" value="TYP94932.1"/>
    <property type="molecule type" value="Genomic_DNA"/>
</dbReference>
<dbReference type="SUPFAM" id="SSF49452">
    <property type="entry name" value="Starch-binding domain-like"/>
    <property type="match status" value="1"/>
</dbReference>
<dbReference type="Proteomes" id="UP000324595">
    <property type="component" value="Unassembled WGS sequence"/>
</dbReference>
<gene>
    <name evidence="2" type="ORF">LX73_0226</name>
</gene>
<evidence type="ECO:0000259" key="1">
    <source>
        <dbReference type="Pfam" id="PF17116"/>
    </source>
</evidence>
<reference evidence="2 3" key="1">
    <citation type="submission" date="2019-07" db="EMBL/GenBank/DDBJ databases">
        <title>Genomic Encyclopedia of Archaeal and Bacterial Type Strains, Phase II (KMG-II): from individual species to whole genera.</title>
        <authorList>
            <person name="Goeker M."/>
        </authorList>
    </citation>
    <scope>NUCLEOTIDE SEQUENCE [LARGE SCALE GENOMIC DNA]</scope>
    <source>
        <strain evidence="2 3">DSM 21935</strain>
    </source>
</reference>
<evidence type="ECO:0000313" key="3">
    <source>
        <dbReference type="Proteomes" id="UP000324595"/>
    </source>
</evidence>
<dbReference type="InterPro" id="IPR013783">
    <property type="entry name" value="Ig-like_fold"/>
</dbReference>
<evidence type="ECO:0000313" key="2">
    <source>
        <dbReference type="EMBL" id="TYP94932.1"/>
    </source>
</evidence>
<dbReference type="Pfam" id="PF17116">
    <property type="entry name" value="T9SS_plug_1st"/>
    <property type="match status" value="1"/>
</dbReference>
<dbReference type="InterPro" id="IPR013784">
    <property type="entry name" value="Carb-bd-like_fold"/>
</dbReference>
<protein>
    <recommendedName>
        <fullName evidence="1">Type 9 secretion system plug protein N-terminal domain-containing protein</fullName>
    </recommendedName>
</protein>
<organism evidence="2 3">
    <name type="scientific">Fodinibius salinus</name>
    <dbReference type="NCBI Taxonomy" id="860790"/>
    <lineage>
        <taxon>Bacteria</taxon>
        <taxon>Pseudomonadati</taxon>
        <taxon>Balneolota</taxon>
        <taxon>Balneolia</taxon>
        <taxon>Balneolales</taxon>
        <taxon>Balneolaceae</taxon>
        <taxon>Fodinibius</taxon>
    </lineage>
</organism>
<comment type="caution">
    <text evidence="2">The sequence shown here is derived from an EMBL/GenBank/DDBJ whole genome shotgun (WGS) entry which is preliminary data.</text>
</comment>
<dbReference type="InterPro" id="IPR031345">
    <property type="entry name" value="T9SS_Plug_N"/>
</dbReference>
<name>A0A5D3YME8_9BACT</name>
<dbReference type="RefSeq" id="WP_170245546.1">
    <property type="nucleotide sequence ID" value="NZ_VNHY01000001.1"/>
</dbReference>
<sequence length="436" mass="50178">MFFKATFYSNLLFVTFLLYLGIGCAASNQNRNANLTHSDRPLLTSGFALPGQQVPPKDIQSIHVHPQNAPAKAPIISLKTSQKLVLSFDYLSTQSRQFRIEISHRTQNWKQSSITASTYLDSFSYAFIQNAKASFTNNPSYRHVEYSFPNDQLRPAVSGNYLIEVYDDNDGTLLFKLPFFVTENEGQISTQIDRLFAKRNDGRPLDQPSSKYQYPKFVEYPQFDLSMSFAQNQFWGRMRKADFLDTITQNKLNGRLQINNSFVGNYEFKTLNLQNFEADGQQIVEYFPGLTPPKVVLRRDIQRFGVTPSPFPLSNLGMPSKGRSGNYARVQFSLTTDSSVSPNTNIFVIGDFNNWIVNDFHQMEYDSERKLWKGNAIIKEGQYAYKYVTVSNNNINDLALDQLFVSSAQEYFTFIYYKDPDKNFDRLLKVDRTMKQ</sequence>
<dbReference type="GO" id="GO:0030246">
    <property type="term" value="F:carbohydrate binding"/>
    <property type="evidence" value="ECO:0007669"/>
    <property type="project" value="InterPro"/>
</dbReference>
<proteinExistence type="predicted"/>
<dbReference type="Gene3D" id="2.60.40.10">
    <property type="entry name" value="Immunoglobulins"/>
    <property type="match status" value="1"/>
</dbReference>
<keyword evidence="3" id="KW-1185">Reference proteome</keyword>
<accession>A0A5D3YME8</accession>